<protein>
    <submittedName>
        <fullName evidence="1">Uncharacterized protein</fullName>
    </submittedName>
</protein>
<feature type="non-terminal residue" evidence="1">
    <location>
        <position position="1"/>
    </location>
</feature>
<keyword evidence="2" id="KW-1185">Reference proteome</keyword>
<dbReference type="Proteomes" id="UP000664857">
    <property type="component" value="Unassembled WGS sequence"/>
</dbReference>
<accession>A0ABS3HWA6</accession>
<name>A0ABS3HWA6_9ENTE</name>
<sequence>FLYLFSNDYVDSNNIRSVVLKNWFSQNQNIYLKQLDILLNEEKISKVIFKMVEMFGVDFFRKSKESMKSKLVNLIMSSTILEESYFGYRDGVLFNTILNEPYFNDEPEPEYLLKDNIISRPNFFSEMEDYVTKSKLIESLANFNNNDETYDDAKILFEDINIRDLNSQEFNLFIKLELFDFNTKMFEFILNYGEKTIVNNVSYENVLQMENQDFNN</sequence>
<reference evidence="1 2" key="1">
    <citation type="submission" date="2021-03" db="EMBL/GenBank/DDBJ databases">
        <title>Enterococcal diversity collection.</title>
        <authorList>
            <person name="Gilmore M.S."/>
            <person name="Schwartzman J."/>
            <person name="Van Tyne D."/>
            <person name="Martin M."/>
            <person name="Earl A.M."/>
            <person name="Manson A.L."/>
            <person name="Straub T."/>
            <person name="Salamzade R."/>
            <person name="Saavedra J."/>
            <person name="Lebreton F."/>
            <person name="Prichula J."/>
            <person name="Schaufler K."/>
            <person name="Gaca A."/>
            <person name="Sgardioli B."/>
            <person name="Wagenaar J."/>
            <person name="Strong T."/>
        </authorList>
    </citation>
    <scope>NUCLEOTIDE SEQUENCE [LARGE SCALE GENOMIC DNA]</scope>
    <source>
        <strain evidence="1 2">DIV0080</strain>
    </source>
</reference>
<evidence type="ECO:0000313" key="1">
    <source>
        <dbReference type="EMBL" id="MBO0477990.1"/>
    </source>
</evidence>
<gene>
    <name evidence="1" type="ORF">DOK76_13035</name>
</gene>
<comment type="caution">
    <text evidence="1">The sequence shown here is derived from an EMBL/GenBank/DDBJ whole genome shotgun (WGS) entry which is preliminary data.</text>
</comment>
<organism evidence="1 2">
    <name type="scientific">Candidatus Vagococcus giribetii</name>
    <dbReference type="NCBI Taxonomy" id="2230876"/>
    <lineage>
        <taxon>Bacteria</taxon>
        <taxon>Bacillati</taxon>
        <taxon>Bacillota</taxon>
        <taxon>Bacilli</taxon>
        <taxon>Lactobacillales</taxon>
        <taxon>Enterococcaceae</taxon>
        <taxon>Vagococcus</taxon>
    </lineage>
</organism>
<proteinExistence type="predicted"/>
<dbReference type="EMBL" id="JAFLVX010000050">
    <property type="protein sequence ID" value="MBO0477990.1"/>
    <property type="molecule type" value="Genomic_DNA"/>
</dbReference>
<evidence type="ECO:0000313" key="2">
    <source>
        <dbReference type="Proteomes" id="UP000664857"/>
    </source>
</evidence>